<dbReference type="Pfam" id="PF08585">
    <property type="entry name" value="RMI1_N_C"/>
    <property type="match status" value="1"/>
</dbReference>
<dbReference type="SMART" id="SM01161">
    <property type="entry name" value="DUF1767"/>
    <property type="match status" value="1"/>
</dbReference>
<organism evidence="5 6">
    <name type="scientific">Durusdinium trenchii</name>
    <dbReference type="NCBI Taxonomy" id="1381693"/>
    <lineage>
        <taxon>Eukaryota</taxon>
        <taxon>Sar</taxon>
        <taxon>Alveolata</taxon>
        <taxon>Dinophyceae</taxon>
        <taxon>Suessiales</taxon>
        <taxon>Symbiodiniaceae</taxon>
        <taxon>Durusdinium</taxon>
    </lineage>
</organism>
<gene>
    <name evidence="5" type="ORF">CCMP2556_LOCUS39715</name>
</gene>
<reference evidence="5 6" key="1">
    <citation type="submission" date="2024-02" db="EMBL/GenBank/DDBJ databases">
        <authorList>
            <person name="Chen Y."/>
            <person name="Shah S."/>
            <person name="Dougan E. K."/>
            <person name="Thang M."/>
            <person name="Chan C."/>
        </authorList>
    </citation>
    <scope>NUCLEOTIDE SEQUENCE [LARGE SCALE GENOMIC DNA]</scope>
</reference>
<accession>A0ABP0PYK9</accession>
<dbReference type="InterPro" id="IPR042470">
    <property type="entry name" value="RMI1_N_C_sf"/>
</dbReference>
<dbReference type="PANTHER" id="PTHR14790:SF15">
    <property type="entry name" value="RECQ-MEDIATED GENOME INSTABILITY PROTEIN 1"/>
    <property type="match status" value="1"/>
</dbReference>
<keyword evidence="6" id="KW-1185">Reference proteome</keyword>
<proteinExistence type="inferred from homology"/>
<dbReference type="EMBL" id="CAXAMN010023806">
    <property type="protein sequence ID" value="CAK9081101.1"/>
    <property type="molecule type" value="Genomic_DNA"/>
</dbReference>
<dbReference type="Gene3D" id="2.40.50.770">
    <property type="entry name" value="RecQ-mediated genome instability protein Rmi1, C-terminal domain"/>
    <property type="match status" value="1"/>
</dbReference>
<evidence type="ECO:0000256" key="2">
    <source>
        <dbReference type="ARBA" id="ARBA00018987"/>
    </source>
</evidence>
<feature type="domain" description="RecQ mediated genome instability protein 1 OB-fold" evidence="4">
    <location>
        <begin position="51"/>
        <end position="158"/>
    </location>
</feature>
<dbReference type="InterPro" id="IPR013894">
    <property type="entry name" value="RMI1_OB"/>
</dbReference>
<evidence type="ECO:0000256" key="3">
    <source>
        <dbReference type="SAM" id="MobiDB-lite"/>
    </source>
</evidence>
<comment type="caution">
    <text evidence="5">The sequence shown here is derived from an EMBL/GenBank/DDBJ whole genome shotgun (WGS) entry which is preliminary data.</text>
</comment>
<dbReference type="PANTHER" id="PTHR14790">
    <property type="entry name" value="RECQ-MEDIATED GENOME INSTABILITY PROTEIN 1 RMI1"/>
    <property type="match status" value="1"/>
</dbReference>
<dbReference type="Proteomes" id="UP001642484">
    <property type="component" value="Unassembled WGS sequence"/>
</dbReference>
<protein>
    <recommendedName>
        <fullName evidence="2">RecQ-mediated genome instability protein 1</fullName>
    </recommendedName>
</protein>
<feature type="region of interest" description="Disordered" evidence="3">
    <location>
        <begin position="249"/>
        <end position="275"/>
    </location>
</feature>
<evidence type="ECO:0000313" key="6">
    <source>
        <dbReference type="Proteomes" id="UP001642484"/>
    </source>
</evidence>
<evidence type="ECO:0000313" key="5">
    <source>
        <dbReference type="EMBL" id="CAK9081101.1"/>
    </source>
</evidence>
<name>A0ABP0PYK9_9DINO</name>
<comment type="similarity">
    <text evidence="1">Belongs to the RMI1 family.</text>
</comment>
<evidence type="ECO:0000259" key="4">
    <source>
        <dbReference type="Pfam" id="PF08585"/>
    </source>
</evidence>
<evidence type="ECO:0000256" key="1">
    <source>
        <dbReference type="ARBA" id="ARBA00006395"/>
    </source>
</evidence>
<sequence>MVGEASLRQLLADTSVRLKPEWTAAATTATADELLRTLLAADLRDACVGSLPENLDRQHNLRVEGQHFLQILQLVDIANPIQHDDPPALLPGEEAEPEHRSRRKKMLKICFTDGAQAICGIERKPIACLRKAVPGTKVMLGNRPLLRRGLLLLEPEHLETFYVSSEDAPIASLAPRHVASAPAPQQMAAPPVAAASPTAGVPQQVVATNQQMAAAPQIAAASPAPQQLVAPPQAAALEQLVAPGQQIAASPEQMAAAPQMVAAEQPSVSDGKRPRPAREVRLRFYVVSAAYSAEPPGLRLQLSDGQGSCEALLQAPLLQEVLGQDDPNRLARRAQQLHGFFHLVEGEASAGPALHVRSFRRSPSLTDLQDLLHELRRPP</sequence>